<evidence type="ECO:0000313" key="15">
    <source>
        <dbReference type="Proteomes" id="UP001610411"/>
    </source>
</evidence>
<evidence type="ECO:0000256" key="12">
    <source>
        <dbReference type="SAM" id="SignalP"/>
    </source>
</evidence>
<organism evidence="14 15">
    <name type="scientific">Daubentonia madagascariensis</name>
    <name type="common">Aye-aye</name>
    <name type="synonym">Sciurus madagascariensis</name>
    <dbReference type="NCBI Taxonomy" id="31869"/>
    <lineage>
        <taxon>Eukaryota</taxon>
        <taxon>Metazoa</taxon>
        <taxon>Chordata</taxon>
        <taxon>Craniata</taxon>
        <taxon>Vertebrata</taxon>
        <taxon>Euteleostomi</taxon>
        <taxon>Mammalia</taxon>
        <taxon>Eutheria</taxon>
        <taxon>Euarchontoglires</taxon>
        <taxon>Primates</taxon>
        <taxon>Strepsirrhini</taxon>
        <taxon>Chiromyiformes</taxon>
        <taxon>Daubentoniidae</taxon>
        <taxon>Daubentonia</taxon>
    </lineage>
</organism>
<dbReference type="AlphaFoldDB" id="A0ABD2F8Y7"/>
<dbReference type="CDD" id="cd16083">
    <property type="entry name" value="IgC1_CD80"/>
    <property type="match status" value="1"/>
</dbReference>
<comment type="caution">
    <text evidence="14">The sequence shown here is derived from an EMBL/GenBank/DDBJ whole genome shotgun (WGS) entry which is preliminary data.</text>
</comment>
<keyword evidence="2" id="KW-1003">Cell membrane</keyword>
<dbReference type="GO" id="GO:0005886">
    <property type="term" value="C:plasma membrane"/>
    <property type="evidence" value="ECO:0007669"/>
    <property type="project" value="UniProtKB-SubCell"/>
</dbReference>
<evidence type="ECO:0000256" key="10">
    <source>
        <dbReference type="ARBA" id="ARBA00023319"/>
    </source>
</evidence>
<dbReference type="InterPro" id="IPR013162">
    <property type="entry name" value="CD80_C2-set"/>
</dbReference>
<evidence type="ECO:0000256" key="9">
    <source>
        <dbReference type="ARBA" id="ARBA00023180"/>
    </source>
</evidence>
<keyword evidence="4 12" id="KW-0732">Signal</keyword>
<evidence type="ECO:0000256" key="8">
    <source>
        <dbReference type="ARBA" id="ARBA00023170"/>
    </source>
</evidence>
<dbReference type="InterPro" id="IPR036179">
    <property type="entry name" value="Ig-like_dom_sf"/>
</dbReference>
<keyword evidence="10" id="KW-0393">Immunoglobulin domain</keyword>
<protein>
    <submittedName>
        <fullName evidence="14">T-lymphocyte activation antigen CD80</fullName>
    </submittedName>
</protein>
<evidence type="ECO:0000256" key="5">
    <source>
        <dbReference type="ARBA" id="ARBA00022989"/>
    </source>
</evidence>
<keyword evidence="6 11" id="KW-0472">Membrane</keyword>
<evidence type="ECO:0000256" key="11">
    <source>
        <dbReference type="SAM" id="Phobius"/>
    </source>
</evidence>
<dbReference type="InterPro" id="IPR007110">
    <property type="entry name" value="Ig-like_dom"/>
</dbReference>
<feature type="domain" description="Ig-like" evidence="13">
    <location>
        <begin position="29"/>
        <end position="112"/>
    </location>
</feature>
<dbReference type="Pfam" id="PF08205">
    <property type="entry name" value="C2-set_2"/>
    <property type="match status" value="1"/>
</dbReference>
<keyword evidence="9" id="KW-0325">Glycoprotein</keyword>
<gene>
    <name evidence="14" type="ORF">WCI35_001542</name>
</gene>
<keyword evidence="15" id="KW-1185">Reference proteome</keyword>
<keyword evidence="5 11" id="KW-1133">Transmembrane helix</keyword>
<evidence type="ECO:0000256" key="1">
    <source>
        <dbReference type="ARBA" id="ARBA00004251"/>
    </source>
</evidence>
<name>A0ABD2F8Y7_DAUMA</name>
<keyword evidence="7" id="KW-1015">Disulfide bond</keyword>
<accession>A0ABD2F8Y7</accession>
<proteinExistence type="predicted"/>
<feature type="transmembrane region" description="Helical" evidence="11">
    <location>
        <begin position="138"/>
        <end position="161"/>
    </location>
</feature>
<sequence length="185" mass="21202">MGHTQPPKCSYIKLLFLAHLVCSCSADFPKPSITVSGTPSSNIRRITCSTSGGFPEPYLSWLENEKELNAINTTVSQDPETKLYTVSSELDFNMTNNHSFVCLIKYGDLTVSQTYDWQTFKQEHVPDNLVLFWTPTTILLIIGIPVIITIIIVVIICCLVYRFVLRRRERRNQEDLEMEWMSSVF</sequence>
<dbReference type="Gene3D" id="2.60.40.10">
    <property type="entry name" value="Immunoglobulins"/>
    <property type="match status" value="1"/>
</dbReference>
<reference evidence="14 15" key="1">
    <citation type="journal article" date="2024" name="G3 (Bethesda)">
        <title>A hybrid genome assembly of the endangered aye-aye (Daubentonia madagascariensis).</title>
        <authorList>
            <person name="Versoza C.J."/>
            <person name="Pfeifer S.P."/>
        </authorList>
    </citation>
    <scope>NUCLEOTIDE SEQUENCE [LARGE SCALE GENOMIC DNA]</scope>
    <source>
        <strain evidence="14">6821</strain>
    </source>
</reference>
<dbReference type="InterPro" id="IPR037676">
    <property type="entry name" value="CD80_IgC"/>
</dbReference>
<keyword evidence="8" id="KW-0675">Receptor</keyword>
<dbReference type="PROSITE" id="PS50835">
    <property type="entry name" value="IG_LIKE"/>
    <property type="match status" value="1"/>
</dbReference>
<dbReference type="SUPFAM" id="SSF48726">
    <property type="entry name" value="Immunoglobulin"/>
    <property type="match status" value="1"/>
</dbReference>
<dbReference type="InterPro" id="IPR051713">
    <property type="entry name" value="T-cell_Activation_Regulation"/>
</dbReference>
<dbReference type="PANTHER" id="PTHR25466:SF4">
    <property type="entry name" value="T-LYMPHOCYTE ACTIVATION ANTIGEN CD80"/>
    <property type="match status" value="1"/>
</dbReference>
<dbReference type="InterPro" id="IPR013783">
    <property type="entry name" value="Ig-like_fold"/>
</dbReference>
<evidence type="ECO:0000256" key="6">
    <source>
        <dbReference type="ARBA" id="ARBA00023136"/>
    </source>
</evidence>
<evidence type="ECO:0000259" key="13">
    <source>
        <dbReference type="PROSITE" id="PS50835"/>
    </source>
</evidence>
<feature type="signal peptide" evidence="12">
    <location>
        <begin position="1"/>
        <end position="26"/>
    </location>
</feature>
<keyword evidence="3 11" id="KW-0812">Transmembrane</keyword>
<dbReference type="FunFam" id="2.60.40.10:FF:000910">
    <property type="entry name" value="T-lymphocyte activation antigen CD80"/>
    <property type="match status" value="1"/>
</dbReference>
<evidence type="ECO:0000256" key="4">
    <source>
        <dbReference type="ARBA" id="ARBA00022729"/>
    </source>
</evidence>
<evidence type="ECO:0000256" key="7">
    <source>
        <dbReference type="ARBA" id="ARBA00023157"/>
    </source>
</evidence>
<feature type="chain" id="PRO_5044823362" evidence="12">
    <location>
        <begin position="27"/>
        <end position="185"/>
    </location>
</feature>
<dbReference type="Proteomes" id="UP001610411">
    <property type="component" value="Unassembled WGS sequence"/>
</dbReference>
<dbReference type="PANTHER" id="PTHR25466">
    <property type="entry name" value="T-LYMPHOCYTE ACTIVATION ANTIGEN"/>
    <property type="match status" value="1"/>
</dbReference>
<comment type="subcellular location">
    <subcellularLocation>
        <location evidence="1">Cell membrane</location>
        <topology evidence="1">Single-pass type I membrane protein</topology>
    </subcellularLocation>
</comment>
<evidence type="ECO:0000313" key="14">
    <source>
        <dbReference type="EMBL" id="KAL2805062.1"/>
    </source>
</evidence>
<evidence type="ECO:0000256" key="2">
    <source>
        <dbReference type="ARBA" id="ARBA00022475"/>
    </source>
</evidence>
<feature type="non-terminal residue" evidence="14">
    <location>
        <position position="185"/>
    </location>
</feature>
<dbReference type="EMBL" id="JBFSEQ010000001">
    <property type="protein sequence ID" value="KAL2805062.1"/>
    <property type="molecule type" value="Genomic_DNA"/>
</dbReference>
<evidence type="ECO:0000256" key="3">
    <source>
        <dbReference type="ARBA" id="ARBA00022692"/>
    </source>
</evidence>